<reference evidence="1 2" key="1">
    <citation type="submission" date="2018-11" db="EMBL/GenBank/DDBJ databases">
        <authorList>
            <consortium name="Pathogen Informatics"/>
        </authorList>
    </citation>
    <scope>NUCLEOTIDE SEQUENCE [LARGE SCALE GENOMIC DNA]</scope>
</reference>
<name>A0A3P6SPK5_CYLGO</name>
<dbReference type="EMBL" id="UYRV01008651">
    <property type="protein sequence ID" value="VDK55801.1"/>
    <property type="molecule type" value="Genomic_DNA"/>
</dbReference>
<protein>
    <submittedName>
        <fullName evidence="1">Uncharacterized protein</fullName>
    </submittedName>
</protein>
<dbReference type="Proteomes" id="UP000271889">
    <property type="component" value="Unassembled WGS sequence"/>
</dbReference>
<evidence type="ECO:0000313" key="1">
    <source>
        <dbReference type="EMBL" id="VDK55801.1"/>
    </source>
</evidence>
<dbReference type="AlphaFoldDB" id="A0A3P6SPK5"/>
<proteinExistence type="predicted"/>
<keyword evidence="2" id="KW-1185">Reference proteome</keyword>
<sequence>MKFDEFLFSNLGEIGKQVPEDPVFPRMPSINHRFDARAQLDSGRRPGTLSVCPLLDVLYHQKLTTHFIIRTTHVLGSPNVKDGMEFLFR</sequence>
<evidence type="ECO:0000313" key="2">
    <source>
        <dbReference type="Proteomes" id="UP000271889"/>
    </source>
</evidence>
<accession>A0A3P6SPK5</accession>
<organism evidence="1 2">
    <name type="scientific">Cylicostephanus goldi</name>
    <name type="common">Nematode worm</name>
    <dbReference type="NCBI Taxonomy" id="71465"/>
    <lineage>
        <taxon>Eukaryota</taxon>
        <taxon>Metazoa</taxon>
        <taxon>Ecdysozoa</taxon>
        <taxon>Nematoda</taxon>
        <taxon>Chromadorea</taxon>
        <taxon>Rhabditida</taxon>
        <taxon>Rhabditina</taxon>
        <taxon>Rhabditomorpha</taxon>
        <taxon>Strongyloidea</taxon>
        <taxon>Strongylidae</taxon>
        <taxon>Cylicostephanus</taxon>
    </lineage>
</organism>
<gene>
    <name evidence="1" type="ORF">CGOC_LOCUS3432</name>
</gene>